<dbReference type="GeneID" id="140008179"/>
<dbReference type="PANTHER" id="PTHR46481">
    <property type="entry name" value="ZINC FINGER BED DOMAIN-CONTAINING PROTEIN 4"/>
    <property type="match status" value="1"/>
</dbReference>
<dbReference type="InterPro" id="IPR025525">
    <property type="entry name" value="hAT-like_transposase_RNase-H"/>
</dbReference>
<dbReference type="Proteomes" id="UP001652660">
    <property type="component" value="Chromosome 6c"/>
</dbReference>
<keyword evidence="3" id="KW-1185">Reference proteome</keyword>
<name>A0ABM4UKN1_COFAR</name>
<dbReference type="SUPFAM" id="SSF53098">
    <property type="entry name" value="Ribonuclease H-like"/>
    <property type="match status" value="1"/>
</dbReference>
<reference evidence="4" key="1">
    <citation type="submission" date="2025-08" db="UniProtKB">
        <authorList>
            <consortium name="RefSeq"/>
        </authorList>
    </citation>
    <scope>IDENTIFICATION</scope>
    <source>
        <tissue evidence="4">Leaves</tissue>
    </source>
</reference>
<organism evidence="3 4">
    <name type="scientific">Coffea arabica</name>
    <name type="common">Arabian coffee</name>
    <dbReference type="NCBI Taxonomy" id="13443"/>
    <lineage>
        <taxon>Eukaryota</taxon>
        <taxon>Viridiplantae</taxon>
        <taxon>Streptophyta</taxon>
        <taxon>Embryophyta</taxon>
        <taxon>Tracheophyta</taxon>
        <taxon>Spermatophyta</taxon>
        <taxon>Magnoliopsida</taxon>
        <taxon>eudicotyledons</taxon>
        <taxon>Gunneridae</taxon>
        <taxon>Pentapetalae</taxon>
        <taxon>asterids</taxon>
        <taxon>lamiids</taxon>
        <taxon>Gentianales</taxon>
        <taxon>Rubiaceae</taxon>
        <taxon>Ixoroideae</taxon>
        <taxon>Gardenieae complex</taxon>
        <taxon>Bertiereae - Coffeeae clade</taxon>
        <taxon>Coffeeae</taxon>
        <taxon>Coffea</taxon>
    </lineage>
</organism>
<sequence>MGIAIVKHNHPYRLVEQEGIQDLCVYLNSDALPISRNTTNADIEKMYKKEKEKLKIELNSISSRICLTADLWTSIAIDGYLALTTHFVDEDWILQKRVLNFHHMPPPHGDPILAEKVIDLLRDWAVEKKVFTITLDNASYNDVITEEVNNLDIEVSEMAKQMKLKFEKYWKCYSLVLNFTIILDPRFKMDYVVYAFKKLYPFDYEERAKEVRDKFYLLFEKYENTFDGDLLDGSITGCSGGDLGNDNDDFAEFESQQHANKRNKSQIDSYLDDTRLFSTQELDVLNFWPCNLSLLY</sequence>
<gene>
    <name evidence="4" type="primary">LOC140008179</name>
</gene>
<protein>
    <submittedName>
        <fullName evidence="4">Zinc finger BED domain-containing protein RICESLEEPER 3-like</fullName>
    </submittedName>
</protein>
<dbReference type="PANTHER" id="PTHR46481:SF6">
    <property type="entry name" value="ZINC FINGER BED DOMAIN-CONTAINING PROTEIN RICESLEEPER 2-LIKE"/>
    <property type="match status" value="1"/>
</dbReference>
<dbReference type="Pfam" id="PF14372">
    <property type="entry name" value="hAT-like_RNase-H"/>
    <property type="match status" value="1"/>
</dbReference>
<evidence type="ECO:0000256" key="1">
    <source>
        <dbReference type="ARBA" id="ARBA00023125"/>
    </source>
</evidence>
<accession>A0ABM4UKN1</accession>
<proteinExistence type="predicted"/>
<evidence type="ECO:0000313" key="3">
    <source>
        <dbReference type="Proteomes" id="UP001652660"/>
    </source>
</evidence>
<dbReference type="RefSeq" id="XP_071907838.1">
    <property type="nucleotide sequence ID" value="XM_072051737.1"/>
</dbReference>
<dbReference type="InterPro" id="IPR012337">
    <property type="entry name" value="RNaseH-like_sf"/>
</dbReference>
<dbReference type="InterPro" id="IPR052035">
    <property type="entry name" value="ZnF_BED_domain_contain"/>
</dbReference>
<feature type="domain" description="hAT-like transposase RNase-H fold" evidence="2">
    <location>
        <begin position="142"/>
        <end position="222"/>
    </location>
</feature>
<evidence type="ECO:0000259" key="2">
    <source>
        <dbReference type="Pfam" id="PF14372"/>
    </source>
</evidence>
<keyword evidence="1" id="KW-0238">DNA-binding</keyword>
<evidence type="ECO:0000313" key="4">
    <source>
        <dbReference type="RefSeq" id="XP_071907838.1"/>
    </source>
</evidence>